<dbReference type="SUPFAM" id="SSF53335">
    <property type="entry name" value="S-adenosyl-L-methionine-dependent methyltransferases"/>
    <property type="match status" value="1"/>
</dbReference>
<dbReference type="PANTHER" id="PTHR30244:SF34">
    <property type="entry name" value="DTDP-4-AMINO-4,6-DIDEOXYGALACTOSE TRANSAMINASE"/>
    <property type="match status" value="1"/>
</dbReference>
<evidence type="ECO:0000256" key="1">
    <source>
        <dbReference type="RuleBase" id="RU004508"/>
    </source>
</evidence>
<dbReference type="Pfam" id="PF08241">
    <property type="entry name" value="Methyltransf_11"/>
    <property type="match status" value="1"/>
</dbReference>
<accession>A0ABR8GJE3</accession>
<dbReference type="Pfam" id="PF01041">
    <property type="entry name" value="DegT_DnrJ_EryC1"/>
    <property type="match status" value="1"/>
</dbReference>
<gene>
    <name evidence="3" type="ORF">H6G81_02630</name>
</gene>
<comment type="caution">
    <text evidence="3">The sequence shown here is derived from an EMBL/GenBank/DDBJ whole genome shotgun (WGS) entry which is preliminary data.</text>
</comment>
<dbReference type="SUPFAM" id="SSF53383">
    <property type="entry name" value="PLP-dependent transferases"/>
    <property type="match status" value="1"/>
</dbReference>
<dbReference type="InterPro" id="IPR015421">
    <property type="entry name" value="PyrdxlP-dep_Trfase_major"/>
</dbReference>
<comment type="similarity">
    <text evidence="1">Belongs to the DegT/DnrJ/EryC1 family.</text>
</comment>
<protein>
    <submittedName>
        <fullName evidence="3">Aminotransferase class I/II-fold pyridoxal phosphate-dependent enzyme</fullName>
    </submittedName>
</protein>
<keyword evidence="3" id="KW-0032">Aminotransferase</keyword>
<keyword evidence="3" id="KW-0808">Transferase</keyword>
<dbReference type="RefSeq" id="WP_051502842.1">
    <property type="nucleotide sequence ID" value="NZ_JACJTA010000003.1"/>
</dbReference>
<dbReference type="PANTHER" id="PTHR30244">
    <property type="entry name" value="TRANSAMINASE"/>
    <property type="match status" value="1"/>
</dbReference>
<sequence length="634" mass="72187">MQPNTIPVEDEQKSGIQFHKSFKTPDQIPEKGIRQAIKLMQHGRLYRYNFSDDLSNYSNSDELNDEDEQLATEVAKLEYEFSLYTKHKYVVGVNSCGSAIFLALKAGGVKYGDKVLTNAFTFTAVPSSIVHTGGIPIYVECNSGYVIDIEDLKRKIADHLDAKFFVLSHMRGHISDLDTVRNICEQAGIYLIEDCAHSLGAEWDGKLVGYHGQIACFSTQSYKLLNSGEGGLIATNNEELAAYCILAAGSYEKLYKKHLARPVDDNLFEQMKPHVPNFSLRMSNLTAAVLRPQIEFLENKISQGRQKYHRLVEILNSVRNIYIPSPLEQVKHAPDSLQFNLLGLTSEQVDKFVQQTSERGVAIQIFGRADNSRYYKNWQYSFTEIPTLEKTESIISSACDIRLPSNFDFDDLNLIGYLMKDVLYKILREENHQDYANGLTDYFENIQEVRSKYDNWVSFYDQEHYDNGWTILLNHIAYTLISYLKKDDLILDIGCGTGLLGRELSSYGFKNLQGLDISQQSLDILKDLDIYNALHLEELGNTLSFADNTFDALVSTGVFTRNQVPLETFEELIRVLKPGGIFAVVLRVEDDDLYYKPIKNYCAINMWQEVLKARISVLKSCNHELVILQKQSIL</sequence>
<feature type="domain" description="Methyltransferase type 11" evidence="2">
    <location>
        <begin position="491"/>
        <end position="583"/>
    </location>
</feature>
<keyword evidence="4" id="KW-1185">Reference proteome</keyword>
<organism evidence="3 4">
    <name type="scientific">Scytonema hofmannii FACHB-248</name>
    <dbReference type="NCBI Taxonomy" id="1842502"/>
    <lineage>
        <taxon>Bacteria</taxon>
        <taxon>Bacillati</taxon>
        <taxon>Cyanobacteriota</taxon>
        <taxon>Cyanophyceae</taxon>
        <taxon>Nostocales</taxon>
        <taxon>Scytonemataceae</taxon>
        <taxon>Scytonema</taxon>
    </lineage>
</organism>
<reference evidence="3 4" key="1">
    <citation type="journal article" date="2020" name="ISME J.">
        <title>Comparative genomics reveals insights into cyanobacterial evolution and habitat adaptation.</title>
        <authorList>
            <person name="Chen M.Y."/>
            <person name="Teng W.K."/>
            <person name="Zhao L."/>
            <person name="Hu C.X."/>
            <person name="Zhou Y.K."/>
            <person name="Han B.P."/>
            <person name="Song L.R."/>
            <person name="Shu W.S."/>
        </authorList>
    </citation>
    <scope>NUCLEOTIDE SEQUENCE [LARGE SCALE GENOMIC DNA]</scope>
    <source>
        <strain evidence="3 4">FACHB-248</strain>
    </source>
</reference>
<evidence type="ECO:0000313" key="4">
    <source>
        <dbReference type="Proteomes" id="UP000660380"/>
    </source>
</evidence>
<proteinExistence type="inferred from homology"/>
<dbReference type="InterPro" id="IPR015424">
    <property type="entry name" value="PyrdxlP-dep_Trfase"/>
</dbReference>
<keyword evidence="1" id="KW-0663">Pyridoxal phosphate</keyword>
<dbReference type="GO" id="GO:0008483">
    <property type="term" value="F:transaminase activity"/>
    <property type="evidence" value="ECO:0007669"/>
    <property type="project" value="UniProtKB-KW"/>
</dbReference>
<dbReference type="EMBL" id="JACJTA010000003">
    <property type="protein sequence ID" value="MBD2603453.1"/>
    <property type="molecule type" value="Genomic_DNA"/>
</dbReference>
<dbReference type="CDD" id="cd02440">
    <property type="entry name" value="AdoMet_MTases"/>
    <property type="match status" value="1"/>
</dbReference>
<dbReference type="InterPro" id="IPR000653">
    <property type="entry name" value="DegT/StrS_aminotransferase"/>
</dbReference>
<dbReference type="Proteomes" id="UP000660380">
    <property type="component" value="Unassembled WGS sequence"/>
</dbReference>
<dbReference type="Gene3D" id="3.40.640.10">
    <property type="entry name" value="Type I PLP-dependent aspartate aminotransferase-like (Major domain)"/>
    <property type="match status" value="1"/>
</dbReference>
<dbReference type="InterPro" id="IPR013216">
    <property type="entry name" value="Methyltransf_11"/>
</dbReference>
<name>A0ABR8GJE3_9CYAN</name>
<dbReference type="InterPro" id="IPR029063">
    <property type="entry name" value="SAM-dependent_MTases_sf"/>
</dbReference>
<dbReference type="Gene3D" id="3.40.50.150">
    <property type="entry name" value="Vaccinia Virus protein VP39"/>
    <property type="match status" value="1"/>
</dbReference>
<evidence type="ECO:0000313" key="3">
    <source>
        <dbReference type="EMBL" id="MBD2603453.1"/>
    </source>
</evidence>
<evidence type="ECO:0000259" key="2">
    <source>
        <dbReference type="Pfam" id="PF08241"/>
    </source>
</evidence>